<reference evidence="2 3" key="1">
    <citation type="journal article" date="2024" name="Chem. Sci.">
        <title>Discovery of megapolipeptins by genome mining of a Burkholderiales bacteria collection.</title>
        <authorList>
            <person name="Paulo B.S."/>
            <person name="Recchia M.J.J."/>
            <person name="Lee S."/>
            <person name="Fergusson C.H."/>
            <person name="Romanowski S.B."/>
            <person name="Hernandez A."/>
            <person name="Krull N."/>
            <person name="Liu D.Y."/>
            <person name="Cavanagh H."/>
            <person name="Bos A."/>
            <person name="Gray C.A."/>
            <person name="Murphy B.T."/>
            <person name="Linington R.G."/>
            <person name="Eustaquio A.S."/>
        </authorList>
    </citation>
    <scope>NUCLEOTIDE SEQUENCE [LARGE SCALE GENOMIC DNA]</scope>
    <source>
        <strain evidence="2 3">RL17-338-BIC-A</strain>
    </source>
</reference>
<evidence type="ECO:0000313" key="3">
    <source>
        <dbReference type="Proteomes" id="UP001629432"/>
    </source>
</evidence>
<proteinExistence type="predicted"/>
<organism evidence="2 3">
    <name type="scientific">Paraburkholderia metrosideri</name>
    <dbReference type="NCBI Taxonomy" id="580937"/>
    <lineage>
        <taxon>Bacteria</taxon>
        <taxon>Pseudomonadati</taxon>
        <taxon>Pseudomonadota</taxon>
        <taxon>Betaproteobacteria</taxon>
        <taxon>Burkholderiales</taxon>
        <taxon>Burkholderiaceae</taxon>
        <taxon>Paraburkholderia</taxon>
    </lineage>
</organism>
<dbReference type="Pfam" id="PF20254">
    <property type="entry name" value="DMFA2_C"/>
    <property type="match status" value="1"/>
</dbReference>
<dbReference type="EMBL" id="JAQQCF010000077">
    <property type="protein sequence ID" value="MFM0642481.1"/>
    <property type="molecule type" value="Genomic_DNA"/>
</dbReference>
<sequence>MITITGYSDILSAGPDESIEFKVSSRSAQPFEAELVRVIHADPNPDGPGMRFERLGHIFSGTFASVGKPLLPGSFARAARLPMAGGGAGLTVGARIQPSAIDRGEQCVMSQWNVAQGMGFALLVNENGVEMRFGRGLGKPVTHLQCPAALGARWYDIWCAIDPAAGQIEVGVAEVDRRVALPLVCRTVQALDEAVATPLQATASGGAHDAADLLIAALDDGDGRRAFFNGKIEAPFIANLPPALATSASAVTVPRAADFEHAGLFAAWDFARGIDSLEIVDIAPHARHGELINLPTRAVRGSLWSGRETCWRAAPDHYAAIHFHDDDLHDAGWATDFTFKVPPSLRSGAYAMKIAVEGATDYLPFYVRPVPGKPTASIVFVAATYTYQAYANYARGNFDASLRNKVAQWGAYPHNPDEHPEVGLSTYNRHSDGSGVAFSSRLRPMLTMRPGFITFDDACGSGCRHYIADTHLLDWLEHKGFTFDIVTDDDLERFGAAILEPYATVLTSTHPEYHTAATLDAFAGYQRSGGNLAYLGGNGFYWRIGRSPRVPGAVEMRRTEGGVRAWAAEAGEYFHALDGEYGGLWRSSARPPQQLVGIGFTSQGPFEGAHYRVLDAARKQPGGWILNGIEGPLFGDYGLSGGGAAGFELDSTAPADGTPANVTILARSEGHSAAFGPALDALLSHTMTRSRGPVDTLIRSEIVYYETGFGGAVFSVGSITFCGALSHRGYSNDVSTLLYNVLDRFARRANPGTDDVRAAASIEANVHV</sequence>
<accession>A0ABW9E869</accession>
<evidence type="ECO:0000259" key="1">
    <source>
        <dbReference type="Pfam" id="PF20254"/>
    </source>
</evidence>
<dbReference type="Proteomes" id="UP001629432">
    <property type="component" value="Unassembled WGS sequence"/>
</dbReference>
<protein>
    <recommendedName>
        <fullName evidence="1">N,N-dimethylformamidase beta subunit-like C-terminal domain-containing protein</fullName>
    </recommendedName>
</protein>
<dbReference type="InterPro" id="IPR046540">
    <property type="entry name" value="DMFA2_C"/>
</dbReference>
<dbReference type="RefSeq" id="WP_408341107.1">
    <property type="nucleotide sequence ID" value="NZ_JAQQCF010000077.1"/>
</dbReference>
<keyword evidence="3" id="KW-1185">Reference proteome</keyword>
<name>A0ABW9E869_9BURK</name>
<comment type="caution">
    <text evidence="2">The sequence shown here is derived from an EMBL/GenBank/DDBJ whole genome shotgun (WGS) entry which is preliminary data.</text>
</comment>
<gene>
    <name evidence="2" type="ORF">PQQ63_38050</name>
</gene>
<feature type="domain" description="N,N-dimethylformamidase beta subunit-like C-terminal" evidence="1">
    <location>
        <begin position="296"/>
        <end position="729"/>
    </location>
</feature>
<evidence type="ECO:0000313" key="2">
    <source>
        <dbReference type="EMBL" id="MFM0642481.1"/>
    </source>
</evidence>